<keyword evidence="1" id="KW-0808">Transferase</keyword>
<dbReference type="InterPro" id="IPR043132">
    <property type="entry name" value="BCAT-like_C"/>
</dbReference>
<dbReference type="RefSeq" id="WP_100364243.1">
    <property type="nucleotide sequence ID" value="NZ_PGFF01000001.1"/>
</dbReference>
<dbReference type="InterPro" id="IPR001544">
    <property type="entry name" value="Aminotrans_IV"/>
</dbReference>
<dbReference type="InterPro" id="IPR036038">
    <property type="entry name" value="Aminotransferase-like"/>
</dbReference>
<name>A0A2M9CJB8_9MICO</name>
<dbReference type="GO" id="GO:0008483">
    <property type="term" value="F:transaminase activity"/>
    <property type="evidence" value="ECO:0007669"/>
    <property type="project" value="UniProtKB-KW"/>
</dbReference>
<dbReference type="OrthoDB" id="4570776at2"/>
<dbReference type="GO" id="GO:0016829">
    <property type="term" value="F:lyase activity"/>
    <property type="evidence" value="ECO:0007669"/>
    <property type="project" value="UniProtKB-KW"/>
</dbReference>
<dbReference type="Proteomes" id="UP000228758">
    <property type="component" value="Unassembled WGS sequence"/>
</dbReference>
<dbReference type="EMBL" id="PGFF01000001">
    <property type="protein sequence ID" value="PJJ71999.1"/>
    <property type="molecule type" value="Genomic_DNA"/>
</dbReference>
<keyword evidence="1" id="KW-0032">Aminotransferase</keyword>
<keyword evidence="2" id="KW-1185">Reference proteome</keyword>
<accession>A0A2M9CJB8</accession>
<comment type="caution">
    <text evidence="1">The sequence shown here is derived from an EMBL/GenBank/DDBJ whole genome shotgun (WGS) entry which is preliminary data.</text>
</comment>
<proteinExistence type="predicted"/>
<dbReference type="SUPFAM" id="SSF56752">
    <property type="entry name" value="D-aminoacid aminotransferase-like PLP-dependent enzymes"/>
    <property type="match status" value="1"/>
</dbReference>
<keyword evidence="1" id="KW-0456">Lyase</keyword>
<organism evidence="1 2">
    <name type="scientific">Diaminobutyricimonas aerilata</name>
    <dbReference type="NCBI Taxonomy" id="1162967"/>
    <lineage>
        <taxon>Bacteria</taxon>
        <taxon>Bacillati</taxon>
        <taxon>Actinomycetota</taxon>
        <taxon>Actinomycetes</taxon>
        <taxon>Micrococcales</taxon>
        <taxon>Microbacteriaceae</taxon>
        <taxon>Diaminobutyricimonas</taxon>
    </lineage>
</organism>
<dbReference type="Gene3D" id="3.20.10.10">
    <property type="entry name" value="D-amino Acid Aminotransferase, subunit A, domain 2"/>
    <property type="match status" value="1"/>
</dbReference>
<evidence type="ECO:0000313" key="2">
    <source>
        <dbReference type="Proteomes" id="UP000228758"/>
    </source>
</evidence>
<protein>
    <submittedName>
        <fullName evidence="1">Branched-subunit amino acid aminotransferase/4-amino-4-deoxychorismate lyase</fullName>
    </submittedName>
</protein>
<dbReference type="AlphaFoldDB" id="A0A2M9CJB8"/>
<sequence>MSAPLRWIDGALVPDDTCDTEEAETLVADSWIVRDGRTLAIDLHRRRFLDGTPATERAEAARVWDAVVASVPERGDWFPRIEARRRRGTIGFAAWLRPAPERSNSVVLATHDGADPRRRPRVKGPDLAALGRARAAVQARGAGEAVLLSPERFVVEGAYSSIVWWRGSALCVVHAGLDRVDSVTERVLRTIATALRIEVREELVTPDELDGLEVWALSALHGARLATAWLDGPQLAAEPGRLNAWNARLEALRK</sequence>
<gene>
    <name evidence="1" type="ORF">CLV46_1559</name>
</gene>
<dbReference type="Pfam" id="PF01063">
    <property type="entry name" value="Aminotran_4"/>
    <property type="match status" value="1"/>
</dbReference>
<reference evidence="1 2" key="1">
    <citation type="submission" date="2017-11" db="EMBL/GenBank/DDBJ databases">
        <title>Genomic Encyclopedia of Archaeal and Bacterial Type Strains, Phase II (KMG-II): From Individual Species to Whole Genera.</title>
        <authorList>
            <person name="Goeker M."/>
        </authorList>
    </citation>
    <scope>NUCLEOTIDE SEQUENCE [LARGE SCALE GENOMIC DNA]</scope>
    <source>
        <strain evidence="1 2">DSM 27393</strain>
    </source>
</reference>
<evidence type="ECO:0000313" key="1">
    <source>
        <dbReference type="EMBL" id="PJJ71999.1"/>
    </source>
</evidence>